<dbReference type="SMART" id="SM00244">
    <property type="entry name" value="PHB"/>
    <property type="match status" value="1"/>
</dbReference>
<dbReference type="SUPFAM" id="SSF117892">
    <property type="entry name" value="Band 7/SPFH domain"/>
    <property type="match status" value="1"/>
</dbReference>
<comment type="subcellular location">
    <subcellularLocation>
        <location evidence="2">Cell membrane</location>
    </subcellularLocation>
    <subcellularLocation>
        <location evidence="1">Membrane</location>
        <topology evidence="1">Single-pass membrane protein</topology>
    </subcellularLocation>
</comment>
<evidence type="ECO:0000313" key="10">
    <source>
        <dbReference type="Proteomes" id="UP000324853"/>
    </source>
</evidence>
<dbReference type="Gene3D" id="3.30.479.30">
    <property type="entry name" value="Band 7 domain"/>
    <property type="match status" value="1"/>
</dbReference>
<feature type="domain" description="Band 7" evidence="8">
    <location>
        <begin position="23"/>
        <end position="192"/>
    </location>
</feature>
<dbReference type="InterPro" id="IPR027705">
    <property type="entry name" value="Flotillin_fam"/>
</dbReference>
<evidence type="ECO:0000256" key="7">
    <source>
        <dbReference type="SAM" id="Phobius"/>
    </source>
</evidence>
<dbReference type="InterPro" id="IPR031905">
    <property type="entry name" value="Flotillin_C"/>
</dbReference>
<comment type="caution">
    <text evidence="9">The sequence shown here is derived from an EMBL/GenBank/DDBJ whole genome shotgun (WGS) entry which is preliminary data.</text>
</comment>
<feature type="transmembrane region" description="Helical" evidence="7">
    <location>
        <begin position="45"/>
        <end position="63"/>
    </location>
</feature>
<evidence type="ECO:0000256" key="3">
    <source>
        <dbReference type="ARBA" id="ARBA00007161"/>
    </source>
</evidence>
<dbReference type="Pfam" id="PF15975">
    <property type="entry name" value="Flot"/>
    <property type="match status" value="1"/>
</dbReference>
<dbReference type="GO" id="GO:0005886">
    <property type="term" value="C:plasma membrane"/>
    <property type="evidence" value="ECO:0007669"/>
    <property type="project" value="UniProtKB-SubCell"/>
</dbReference>
<evidence type="ECO:0000256" key="5">
    <source>
        <dbReference type="ARBA" id="ARBA00023136"/>
    </source>
</evidence>
<dbReference type="OrthoDB" id="9815577at2"/>
<feature type="region of interest" description="Disordered" evidence="6">
    <location>
        <begin position="549"/>
        <end position="569"/>
    </location>
</feature>
<keyword evidence="7" id="KW-1133">Transmembrane helix</keyword>
<name>A0A5S4WPZ9_9BRAD</name>
<evidence type="ECO:0000256" key="1">
    <source>
        <dbReference type="ARBA" id="ARBA00004167"/>
    </source>
</evidence>
<evidence type="ECO:0000256" key="4">
    <source>
        <dbReference type="ARBA" id="ARBA00022475"/>
    </source>
</evidence>
<keyword evidence="4" id="KW-1003">Cell membrane</keyword>
<evidence type="ECO:0000256" key="2">
    <source>
        <dbReference type="ARBA" id="ARBA00004236"/>
    </source>
</evidence>
<keyword evidence="10" id="KW-1185">Reference proteome</keyword>
<sequence length="569" mass="61303">MFDIAVPATIGVALIVVLGIVFTILYKRATRDEAFVRTGLGGKKVVLDGGAMILPIFHSYASVNLKTLRLTVERKERESLITKDRLRVDIVAEFYVRVRPDDESIALASQTLGALTNDAEALRNQVEAKFVDGLRSVAATMTILELQEKRSDFVKHVQATVESDVKSNGLELESVSLTKLDQTDVKFFNPENFFDAEGLTQLKTVTETRRRDRNSIVRDNEVAIAQKDLEARQQTLTIERTKKEAELSQERDIANKTASTRAEVATATQTARLTEENARIDTDRAVAEKEAGAKQVKETAVIESDLAINKRKTDAQREIQIATQENEIQIASKSKQTSEAVAEAKAAEALAVSAEEKVVTARAVEVADRSRLTQVLAARTEAERKSTELIVAAEAEKKASLDRAEAVKTLATAEAESNKIKAVGVRNIGEAEAAVITLKNEAQNKLGTNVIDFELAKKRIETMPLALAEMVRPIGNLKDVRILHTGGAFGGNGNGAAGGGVGFGEGLAGELLKVHALRPMIDEILRQSGFAPGDDPVKALVGAVTGKANGAAVTPPAVPAPEKTNSADL</sequence>
<evidence type="ECO:0000313" key="9">
    <source>
        <dbReference type="EMBL" id="TYL83627.1"/>
    </source>
</evidence>
<dbReference type="PANTHER" id="PTHR13806">
    <property type="entry name" value="FLOTILLIN-RELATED"/>
    <property type="match status" value="1"/>
</dbReference>
<gene>
    <name evidence="9" type="ORF">FXB38_18210</name>
</gene>
<keyword evidence="5 7" id="KW-0472">Membrane</keyword>
<dbReference type="PANTHER" id="PTHR13806:SF31">
    <property type="entry name" value="FLOTILLIN-LIKE PROTEIN 1-RELATED"/>
    <property type="match status" value="1"/>
</dbReference>
<dbReference type="CDD" id="cd03399">
    <property type="entry name" value="SPFH_flotillin"/>
    <property type="match status" value="1"/>
</dbReference>
<evidence type="ECO:0000256" key="6">
    <source>
        <dbReference type="SAM" id="MobiDB-lite"/>
    </source>
</evidence>
<dbReference type="InterPro" id="IPR036013">
    <property type="entry name" value="Band_7/SPFH_dom_sf"/>
</dbReference>
<keyword evidence="7" id="KW-0812">Transmembrane</keyword>
<dbReference type="RefSeq" id="WP_148752315.1">
    <property type="nucleotide sequence ID" value="NZ_VSSR01000027.1"/>
</dbReference>
<evidence type="ECO:0000259" key="8">
    <source>
        <dbReference type="SMART" id="SM00244"/>
    </source>
</evidence>
<organism evidence="9 10">
    <name type="scientific">Bradyrhizobium cytisi</name>
    <dbReference type="NCBI Taxonomy" id="515489"/>
    <lineage>
        <taxon>Bacteria</taxon>
        <taxon>Pseudomonadati</taxon>
        <taxon>Pseudomonadota</taxon>
        <taxon>Alphaproteobacteria</taxon>
        <taxon>Hyphomicrobiales</taxon>
        <taxon>Nitrobacteraceae</taxon>
        <taxon>Bradyrhizobium</taxon>
    </lineage>
</organism>
<dbReference type="EMBL" id="VSSR01000027">
    <property type="protein sequence ID" value="TYL83627.1"/>
    <property type="molecule type" value="Genomic_DNA"/>
</dbReference>
<dbReference type="InterPro" id="IPR001107">
    <property type="entry name" value="Band_7"/>
</dbReference>
<comment type="similarity">
    <text evidence="3">Belongs to the band 7/mec-2 family. Flotillin subfamily.</text>
</comment>
<dbReference type="AlphaFoldDB" id="A0A5S4WPZ9"/>
<protein>
    <submittedName>
        <fullName evidence="9">Flotillin family protein</fullName>
    </submittedName>
</protein>
<reference evidence="9 10" key="1">
    <citation type="submission" date="2019-08" db="EMBL/GenBank/DDBJ databases">
        <title>Bradyrhizobium hipponensis sp. nov., a rhizobium isolated from a Lupinus angustifolius root nodule in Tunisia.</title>
        <authorList>
            <person name="Off K."/>
            <person name="Rejili M."/>
            <person name="Mars M."/>
            <person name="Brachmann A."/>
            <person name="Marin M."/>
        </authorList>
    </citation>
    <scope>NUCLEOTIDE SEQUENCE [LARGE SCALE GENOMIC DNA]</scope>
    <source>
        <strain evidence="9 10">CTAW11</strain>
    </source>
</reference>
<proteinExistence type="inferred from homology"/>
<feature type="transmembrane region" description="Helical" evidence="7">
    <location>
        <begin position="6"/>
        <end position="25"/>
    </location>
</feature>
<dbReference type="Proteomes" id="UP000324853">
    <property type="component" value="Unassembled WGS sequence"/>
</dbReference>
<accession>A0A5S4WPZ9</accession>
<dbReference type="Pfam" id="PF01145">
    <property type="entry name" value="Band_7"/>
    <property type="match status" value="1"/>
</dbReference>